<evidence type="ECO:0000259" key="3">
    <source>
        <dbReference type="PROSITE" id="PS51864"/>
    </source>
</evidence>
<comment type="caution">
    <text evidence="4">The sequence shown here is derived from an EMBL/GenBank/DDBJ whole genome shotgun (WGS) entry which is preliminary data.</text>
</comment>
<dbReference type="GO" id="GO:0006508">
    <property type="term" value="P:proteolysis"/>
    <property type="evidence" value="ECO:0007669"/>
    <property type="project" value="InterPro"/>
</dbReference>
<accession>A0AAV2SXQ2</accession>
<sequence length="121" mass="13985">STEEGNWYTGILDDEEEGIEVISIDEPFEMSNPQLVAAGELYQSDMLLTEEQLDAVRGRKAIDDQTRRWTERSDGYPLVPYLFQDSINQADVRAGLEHWMENTCIKFEETTNTNQPHLKFL</sequence>
<feature type="non-terminal residue" evidence="4">
    <location>
        <position position="121"/>
    </location>
</feature>
<evidence type="ECO:0000313" key="4">
    <source>
        <dbReference type="EMBL" id="CAL4245187.1"/>
    </source>
</evidence>
<dbReference type="GO" id="GO:0004222">
    <property type="term" value="F:metalloendopeptidase activity"/>
    <property type="evidence" value="ECO:0007669"/>
    <property type="project" value="InterPro"/>
</dbReference>
<organism evidence="4 5">
    <name type="scientific">Meganyctiphanes norvegica</name>
    <name type="common">Northern krill</name>
    <name type="synonym">Thysanopoda norvegica</name>
    <dbReference type="NCBI Taxonomy" id="48144"/>
    <lineage>
        <taxon>Eukaryota</taxon>
        <taxon>Metazoa</taxon>
        <taxon>Ecdysozoa</taxon>
        <taxon>Arthropoda</taxon>
        <taxon>Crustacea</taxon>
        <taxon>Multicrustacea</taxon>
        <taxon>Malacostraca</taxon>
        <taxon>Eumalacostraca</taxon>
        <taxon>Eucarida</taxon>
        <taxon>Euphausiacea</taxon>
        <taxon>Euphausiidae</taxon>
        <taxon>Meganyctiphanes</taxon>
    </lineage>
</organism>
<dbReference type="Proteomes" id="UP001497623">
    <property type="component" value="Unassembled WGS sequence"/>
</dbReference>
<comment type="cofactor">
    <cofactor evidence="1">
        <name>Zn(2+)</name>
        <dbReference type="ChEBI" id="CHEBI:29105"/>
    </cofactor>
</comment>
<dbReference type="InterPro" id="IPR024079">
    <property type="entry name" value="MetalloPept_cat_dom_sf"/>
</dbReference>
<feature type="non-terminal residue" evidence="4">
    <location>
        <position position="1"/>
    </location>
</feature>
<proteinExistence type="predicted"/>
<evidence type="ECO:0000313" key="5">
    <source>
        <dbReference type="Proteomes" id="UP001497623"/>
    </source>
</evidence>
<dbReference type="EMBL" id="CAXKWB010138455">
    <property type="protein sequence ID" value="CAL4245187.1"/>
    <property type="molecule type" value="Genomic_DNA"/>
</dbReference>
<dbReference type="PROSITE" id="PS51864">
    <property type="entry name" value="ASTACIN"/>
    <property type="match status" value="1"/>
</dbReference>
<keyword evidence="5" id="KW-1185">Reference proteome</keyword>
<feature type="domain" description="Peptidase M12A" evidence="3">
    <location>
        <begin position="60"/>
        <end position="121"/>
    </location>
</feature>
<dbReference type="AlphaFoldDB" id="A0AAV2SXQ2"/>
<dbReference type="InterPro" id="IPR001506">
    <property type="entry name" value="Peptidase_M12A"/>
</dbReference>
<gene>
    <name evidence="4" type="ORF">MNOR_LOCUS41020</name>
</gene>
<name>A0AAV2SXQ2_MEGNR</name>
<evidence type="ECO:0000256" key="2">
    <source>
        <dbReference type="PROSITE-ProRule" id="PRU01211"/>
    </source>
</evidence>
<comment type="caution">
    <text evidence="2">Lacks conserved residue(s) required for the propagation of feature annotation.</text>
</comment>
<reference evidence="4 5" key="1">
    <citation type="submission" date="2024-05" db="EMBL/GenBank/DDBJ databases">
        <authorList>
            <person name="Wallberg A."/>
        </authorList>
    </citation>
    <scope>NUCLEOTIDE SEQUENCE [LARGE SCALE GENOMIC DNA]</scope>
</reference>
<protein>
    <recommendedName>
        <fullName evidence="3">Peptidase M12A domain-containing protein</fullName>
    </recommendedName>
</protein>
<evidence type="ECO:0000256" key="1">
    <source>
        <dbReference type="ARBA" id="ARBA00001947"/>
    </source>
</evidence>
<dbReference type="Gene3D" id="3.40.390.10">
    <property type="entry name" value="Collagenase (Catalytic Domain)"/>
    <property type="match status" value="1"/>
</dbReference>